<evidence type="ECO:0000256" key="7">
    <source>
        <dbReference type="ARBA" id="ARBA00022840"/>
    </source>
</evidence>
<dbReference type="GO" id="GO:0004822">
    <property type="term" value="F:isoleucine-tRNA ligase activity"/>
    <property type="evidence" value="ECO:0007669"/>
    <property type="project" value="UniProtKB-UniRule"/>
</dbReference>
<evidence type="ECO:0000256" key="6">
    <source>
        <dbReference type="ARBA" id="ARBA00022833"/>
    </source>
</evidence>
<sequence>MRGNLANREPEMLKRWNEKDLYSEIRKAKKGKKSFILHDGPPYANGDIHVGHALNKILKDIIIKSKTLSGFDAPYIPGWDCHGLPIELFVEKKLKKLGKKITSAEFRKQCRQYASDQINVQKNSFKRLGILGDWDNPYKTMDFSTEANIIRALGKISKNGHVLKGFKPVLWCTSCRSALAEAEVEYKNKVSSSVYVKFLAENEEKLIKKFSLIRHHSGRGNISIVIWTTTLWTLPANRAVCLCAEIEYSLIQIEAYKTHPAQRLIIASELLIEVMKHSNIKHFYTLGIVKGESLKFFKFKHPFYNFTVPVVFGNHVTIDSGTGIVHTAPGHGQEDFIVAKNYNLEISNPVGSDGIYLPDTELLAGHHIFKSDNVILDILEKHNALLSYSPHKHSYPHCWRHNTPIIFRATKQWFISMDKTSLREKMLQEIKNVHWLPKWGENRIAGMIEERPEWCISRQRIWGVPIAFFIHKETEELHPNTSYFIEQIAKLVEKNGIQAWWDLDTSDFLTVNDAKNYEKTFDTLDVWFDSGVTHYSIIDIREGYDRKKADLYLEGSDQHRGWFQSSLISSLAMKNKAPYKAVLTHGFVVDNHGRKMSKSLGNVVSPKDMINKLGADILRLWVASTDYTGLVTISNEILKQSSDTYRRIRNTARFFLANLNGFNPETDLISSGNMVALDRWAVARVFASQKEIIKAYDKYDIHRVTQCLMHFCSIEMGSFYLDIIKDRQYTAKSGGHAQRSCQTTLYYAVEALVRWIAPIMSFTADEIWNEMPGVRDKFVFTGEWYEKLFDLSEEEELNHDFWDEIQIVRSEVNKLLEDARRKKIIGSALQAEITLYTDDSLANRLNKLKSELRFVLLTSKAKVKNIAEKTDTAQATEVANLFIKVVRTKAKKCDRCWHYVSDVGSVKGYEKICVRCISNMHGKGEIRRFA</sequence>
<dbReference type="HAMAP" id="MF_02002">
    <property type="entry name" value="Ile_tRNA_synth_type1"/>
    <property type="match status" value="1"/>
</dbReference>
<dbReference type="AlphaFoldDB" id="S3DJK2"/>
<name>S3DJK2_9GAMM</name>
<dbReference type="GO" id="GO:0006428">
    <property type="term" value="P:isoleucyl-tRNA aminoacylation"/>
    <property type="evidence" value="ECO:0007669"/>
    <property type="project" value="UniProtKB-UniRule"/>
</dbReference>
<dbReference type="InterPro" id="IPR023585">
    <property type="entry name" value="Ile-tRNA-ligase_type1"/>
</dbReference>
<dbReference type="GO" id="GO:0002161">
    <property type="term" value="F:aminoacyl-tRNA deacylase activity"/>
    <property type="evidence" value="ECO:0007669"/>
    <property type="project" value="InterPro"/>
</dbReference>
<feature type="binding site" evidence="12">
    <location>
        <position position="913"/>
    </location>
    <ligand>
        <name>Zn(2+)</name>
        <dbReference type="ChEBI" id="CHEBI:29105"/>
    </ligand>
</feature>
<dbReference type="PATRIC" id="fig|1236703.3.peg.614"/>
<dbReference type="eggNOG" id="COG0060">
    <property type="taxonomic scope" value="Bacteria"/>
</dbReference>
<dbReference type="InterPro" id="IPR013155">
    <property type="entry name" value="M/V/L/I-tRNA-synth_anticd-bd"/>
</dbReference>
<feature type="binding site" evidence="12">
    <location>
        <position position="916"/>
    </location>
    <ligand>
        <name>Zn(2+)</name>
        <dbReference type="ChEBI" id="CHEBI:29105"/>
    </ligand>
</feature>
<dbReference type="PANTHER" id="PTHR42765">
    <property type="entry name" value="SOLEUCYL-TRNA SYNTHETASE"/>
    <property type="match status" value="1"/>
</dbReference>
<dbReference type="Proteomes" id="UP000053688">
    <property type="component" value="Unassembled WGS sequence"/>
</dbReference>
<accession>S3DJK2</accession>
<dbReference type="InterPro" id="IPR001412">
    <property type="entry name" value="aa-tRNA-synth_I_CS"/>
</dbReference>
<dbReference type="PROSITE" id="PS00178">
    <property type="entry name" value="AA_TRNA_LIGASE_I"/>
    <property type="match status" value="1"/>
</dbReference>
<dbReference type="Gene3D" id="3.40.50.620">
    <property type="entry name" value="HUPs"/>
    <property type="match status" value="2"/>
</dbReference>
<dbReference type="CDD" id="cd07960">
    <property type="entry name" value="Anticodon_Ia_Ile_BEm"/>
    <property type="match status" value="1"/>
</dbReference>
<dbReference type="PANTHER" id="PTHR42765:SF1">
    <property type="entry name" value="ISOLEUCINE--TRNA LIGASE, MITOCHONDRIAL"/>
    <property type="match status" value="1"/>
</dbReference>
<dbReference type="Pfam" id="PF06827">
    <property type="entry name" value="zf-FPG_IleRS"/>
    <property type="match status" value="1"/>
</dbReference>
<comment type="subcellular location">
    <subcellularLocation>
        <location evidence="12">Cytoplasm</location>
    </subcellularLocation>
</comment>
<evidence type="ECO:0000259" key="15">
    <source>
        <dbReference type="Pfam" id="PF08264"/>
    </source>
</evidence>
<comment type="subunit">
    <text evidence="12">Monomer.</text>
</comment>
<dbReference type="InterPro" id="IPR033708">
    <property type="entry name" value="Anticodon_Ile_BEm"/>
</dbReference>
<dbReference type="FunFam" id="3.40.50.620:FF:000048">
    <property type="entry name" value="Isoleucine--tRNA ligase"/>
    <property type="match status" value="1"/>
</dbReference>
<evidence type="ECO:0000256" key="8">
    <source>
        <dbReference type="ARBA" id="ARBA00022917"/>
    </source>
</evidence>
<comment type="similarity">
    <text evidence="1 12">Belongs to the class-I aminoacyl-tRNA synthetase family. IleS type 1 subfamily.</text>
</comment>
<evidence type="ECO:0000256" key="10">
    <source>
        <dbReference type="ARBA" id="ARBA00025217"/>
    </source>
</evidence>
<evidence type="ECO:0000256" key="9">
    <source>
        <dbReference type="ARBA" id="ARBA00023146"/>
    </source>
</evidence>
<keyword evidence="17" id="KW-1185">Reference proteome</keyword>
<dbReference type="InterPro" id="IPR009008">
    <property type="entry name" value="Val/Leu/Ile-tRNA-synth_edit"/>
</dbReference>
<dbReference type="InterPro" id="IPR014729">
    <property type="entry name" value="Rossmann-like_a/b/a_fold"/>
</dbReference>
<dbReference type="GO" id="GO:0005829">
    <property type="term" value="C:cytosol"/>
    <property type="evidence" value="ECO:0007669"/>
    <property type="project" value="TreeGrafter"/>
</dbReference>
<dbReference type="Gene3D" id="3.90.740.10">
    <property type="entry name" value="Valyl/Leucyl/Isoleucyl-tRNA synthetase, editing domain"/>
    <property type="match status" value="1"/>
</dbReference>
<feature type="binding site" evidence="12">
    <location>
        <position position="554"/>
    </location>
    <ligand>
        <name>L-isoleucyl-5'-AMP</name>
        <dbReference type="ChEBI" id="CHEBI:178002"/>
    </ligand>
</feature>
<dbReference type="InterPro" id="IPR009080">
    <property type="entry name" value="tRNAsynth_Ia_anticodon-bd"/>
</dbReference>
<comment type="function">
    <text evidence="10 12">Catalyzes the attachment of isoleucine to tRNA(Ile). As IleRS can inadvertently accommodate and process structurally similar amino acids such as valine, to avoid such errors it has two additional distinct tRNA(Ile)-dependent editing activities. One activity is designated as 'pretransfer' editing and involves the hydrolysis of activated Val-AMP. The other activity is designated 'posttransfer' editing and involves deacylation of mischarged Val-tRNA(Ile).</text>
</comment>
<feature type="short sequence motif" description="'HIGH' region" evidence="12">
    <location>
        <begin position="42"/>
        <end position="52"/>
    </location>
</feature>
<evidence type="ECO:0000313" key="17">
    <source>
        <dbReference type="Proteomes" id="UP000053688"/>
    </source>
</evidence>
<feature type="binding site" evidence="12">
    <location>
        <position position="893"/>
    </location>
    <ligand>
        <name>Zn(2+)</name>
        <dbReference type="ChEBI" id="CHEBI:29105"/>
    </ligand>
</feature>
<comment type="catalytic activity">
    <reaction evidence="11 12">
        <text>tRNA(Ile) + L-isoleucine + ATP = L-isoleucyl-tRNA(Ile) + AMP + diphosphate</text>
        <dbReference type="Rhea" id="RHEA:11060"/>
        <dbReference type="Rhea" id="RHEA-COMP:9666"/>
        <dbReference type="Rhea" id="RHEA-COMP:9695"/>
        <dbReference type="ChEBI" id="CHEBI:30616"/>
        <dbReference type="ChEBI" id="CHEBI:33019"/>
        <dbReference type="ChEBI" id="CHEBI:58045"/>
        <dbReference type="ChEBI" id="CHEBI:78442"/>
        <dbReference type="ChEBI" id="CHEBI:78528"/>
        <dbReference type="ChEBI" id="CHEBI:456215"/>
        <dbReference type="EC" id="6.1.1.5"/>
    </reaction>
</comment>
<dbReference type="PRINTS" id="PR00984">
    <property type="entry name" value="TRNASYNTHILE"/>
</dbReference>
<dbReference type="InterPro" id="IPR002301">
    <property type="entry name" value="Ile-tRNA-ligase"/>
</dbReference>
<evidence type="ECO:0000313" key="16">
    <source>
        <dbReference type="EMBL" id="EPE37304.1"/>
    </source>
</evidence>
<evidence type="ECO:0000256" key="2">
    <source>
        <dbReference type="ARBA" id="ARBA00022490"/>
    </source>
</evidence>
<evidence type="ECO:0000256" key="1">
    <source>
        <dbReference type="ARBA" id="ARBA00006887"/>
    </source>
</evidence>
<dbReference type="NCBIfam" id="TIGR00392">
    <property type="entry name" value="ileS"/>
    <property type="match status" value="1"/>
</dbReference>
<dbReference type="SUPFAM" id="SSF50677">
    <property type="entry name" value="ValRS/IleRS/LeuRS editing domain"/>
    <property type="match status" value="1"/>
</dbReference>
<dbReference type="GO" id="GO:0008270">
    <property type="term" value="F:zinc ion binding"/>
    <property type="evidence" value="ECO:0007669"/>
    <property type="project" value="UniProtKB-UniRule"/>
</dbReference>
<feature type="binding site" evidence="12">
    <location>
        <position position="598"/>
    </location>
    <ligand>
        <name>ATP</name>
        <dbReference type="ChEBI" id="CHEBI:30616"/>
    </ligand>
</feature>
<keyword evidence="7 12" id="KW-0067">ATP-binding</keyword>
<dbReference type="InterPro" id="IPR002300">
    <property type="entry name" value="aa-tRNA-synth_Ia"/>
</dbReference>
<dbReference type="EMBL" id="AMSD01000002">
    <property type="protein sequence ID" value="EPE37304.1"/>
    <property type="molecule type" value="Genomic_DNA"/>
</dbReference>
<dbReference type="FunFam" id="3.40.50.620:FF:000168">
    <property type="entry name" value="Isoleucine--tRNA ligase"/>
    <property type="match status" value="1"/>
</dbReference>
<keyword evidence="2 12" id="KW-0963">Cytoplasm</keyword>
<protein>
    <recommendedName>
        <fullName evidence="12">Isoleucine--tRNA ligase</fullName>
        <ecNumber evidence="12">6.1.1.5</ecNumber>
    </recommendedName>
    <alternativeName>
        <fullName evidence="12">Isoleucyl-tRNA synthetase</fullName>
        <shortName evidence="12">IleRS</shortName>
    </alternativeName>
</protein>
<keyword evidence="5 12" id="KW-0547">Nucleotide-binding</keyword>
<dbReference type="Gene3D" id="1.10.730.20">
    <property type="match status" value="1"/>
</dbReference>
<dbReference type="Pfam" id="PF08264">
    <property type="entry name" value="Anticodon_1"/>
    <property type="match status" value="1"/>
</dbReference>
<comment type="caution">
    <text evidence="16">The sequence shown here is derived from an EMBL/GenBank/DDBJ whole genome shotgun (WGS) entry which is preliminary data.</text>
</comment>
<comment type="cofactor">
    <cofactor evidence="12">
        <name>Zn(2+)</name>
        <dbReference type="ChEBI" id="CHEBI:29105"/>
    </cofactor>
    <text evidence="12">Binds 1 zinc ion per subunit.</text>
</comment>
<dbReference type="SUPFAM" id="SSF52374">
    <property type="entry name" value="Nucleotidylyl transferase"/>
    <property type="match status" value="1"/>
</dbReference>
<dbReference type="SUPFAM" id="SSF47323">
    <property type="entry name" value="Anticodon-binding domain of a subclass of class I aminoacyl-tRNA synthetases"/>
    <property type="match status" value="1"/>
</dbReference>
<organism evidence="16 17">
    <name type="scientific">Candidatus Photodesmus katoptron Akat1</name>
    <dbReference type="NCBI Taxonomy" id="1236703"/>
    <lineage>
        <taxon>Bacteria</taxon>
        <taxon>Pseudomonadati</taxon>
        <taxon>Pseudomonadota</taxon>
        <taxon>Gammaproteobacteria</taxon>
        <taxon>Vibrionales</taxon>
        <taxon>Vibrionaceae</taxon>
        <taxon>Candidatus Photodesmus</taxon>
    </lineage>
</organism>
<feature type="domain" description="Aminoacyl-tRNA synthetase class Ia" evidence="13">
    <location>
        <begin position="12"/>
        <end position="631"/>
    </location>
</feature>
<dbReference type="InterPro" id="IPR010663">
    <property type="entry name" value="Znf_FPG/IleRS"/>
</dbReference>
<feature type="domain" description="Zinc finger FPG/IleRS-type" evidence="14">
    <location>
        <begin position="891"/>
        <end position="919"/>
    </location>
</feature>
<feature type="binding site" evidence="12">
    <location>
        <position position="896"/>
    </location>
    <ligand>
        <name>Zn(2+)</name>
        <dbReference type="ChEBI" id="CHEBI:29105"/>
    </ligand>
</feature>
<dbReference type="FunFam" id="1.10.730.20:FF:000001">
    <property type="entry name" value="Isoleucine--tRNA ligase"/>
    <property type="match status" value="1"/>
</dbReference>
<proteinExistence type="inferred from homology"/>
<evidence type="ECO:0000256" key="4">
    <source>
        <dbReference type="ARBA" id="ARBA00022723"/>
    </source>
</evidence>
<dbReference type="STRING" id="28176.CF66_9056"/>
<feature type="short sequence motif" description="'KMSKS' region" evidence="12">
    <location>
        <begin position="595"/>
        <end position="599"/>
    </location>
</feature>
<keyword evidence="6 12" id="KW-0862">Zinc</keyword>
<dbReference type="GO" id="GO:0005524">
    <property type="term" value="F:ATP binding"/>
    <property type="evidence" value="ECO:0007669"/>
    <property type="project" value="UniProtKB-UniRule"/>
</dbReference>
<dbReference type="Pfam" id="PF00133">
    <property type="entry name" value="tRNA-synt_1"/>
    <property type="match status" value="1"/>
</dbReference>
<comment type="domain">
    <text evidence="12">IleRS has two distinct active sites: one for aminoacylation and one for editing. The misactivated valine is translocated from the active site to the editing site, which sterically excludes the correctly activated isoleucine. The single editing site contains two valyl binding pockets, one specific for each substrate (Val-AMP or Val-tRNA(Ile)).</text>
</comment>
<keyword evidence="9 12" id="KW-0030">Aminoacyl-tRNA synthetase</keyword>
<dbReference type="GO" id="GO:0000049">
    <property type="term" value="F:tRNA binding"/>
    <property type="evidence" value="ECO:0007669"/>
    <property type="project" value="InterPro"/>
</dbReference>
<keyword evidence="4 12" id="KW-0479">Metal-binding</keyword>
<evidence type="ECO:0000259" key="14">
    <source>
        <dbReference type="Pfam" id="PF06827"/>
    </source>
</evidence>
<evidence type="ECO:0000256" key="11">
    <source>
        <dbReference type="ARBA" id="ARBA00048359"/>
    </source>
</evidence>
<dbReference type="InterPro" id="IPR050081">
    <property type="entry name" value="Ile-tRNA_ligase"/>
</dbReference>
<evidence type="ECO:0000256" key="5">
    <source>
        <dbReference type="ARBA" id="ARBA00022741"/>
    </source>
</evidence>
<evidence type="ECO:0000259" key="13">
    <source>
        <dbReference type="Pfam" id="PF00133"/>
    </source>
</evidence>
<feature type="domain" description="Methionyl/Valyl/Leucyl/Isoleucyl-tRNA synthetase anticodon-binding" evidence="15">
    <location>
        <begin position="678"/>
        <end position="834"/>
    </location>
</feature>
<gene>
    <name evidence="12" type="primary">ileS</name>
    <name evidence="16" type="ORF">O1U_0604</name>
</gene>
<keyword evidence="8 12" id="KW-0648">Protein biosynthesis</keyword>
<dbReference type="EC" id="6.1.1.5" evidence="12"/>
<keyword evidence="3 12" id="KW-0436">Ligase</keyword>
<evidence type="ECO:0000256" key="12">
    <source>
        <dbReference type="HAMAP-Rule" id="MF_02002"/>
    </source>
</evidence>
<evidence type="ECO:0000256" key="3">
    <source>
        <dbReference type="ARBA" id="ARBA00022598"/>
    </source>
</evidence>
<reference evidence="16 17" key="1">
    <citation type="journal article" date="2014" name="Environ. Microbiol.">
        <title>Genomic signatures of obligate host dependence in the luminous bacterial symbiont of a vertebrate.</title>
        <authorList>
            <person name="Hendry T.A."/>
            <person name="de Wet J.R."/>
            <person name="Dunlap P.V."/>
        </authorList>
    </citation>
    <scope>NUCLEOTIDE SEQUENCE [LARGE SCALE GENOMIC DNA]</scope>
    <source>
        <strain evidence="16 17">Akat1</strain>
    </source>
</reference>